<keyword evidence="4" id="KW-1185">Reference proteome</keyword>
<gene>
    <name evidence="3" type="ORF">HNQ40_003467</name>
</gene>
<evidence type="ECO:0000256" key="1">
    <source>
        <dbReference type="SAM" id="MobiDB-lite"/>
    </source>
</evidence>
<evidence type="ECO:0000256" key="2">
    <source>
        <dbReference type="SAM" id="SignalP"/>
    </source>
</evidence>
<evidence type="ECO:0000313" key="4">
    <source>
        <dbReference type="Proteomes" id="UP000541810"/>
    </source>
</evidence>
<evidence type="ECO:0000313" key="3">
    <source>
        <dbReference type="EMBL" id="MBB6431661.1"/>
    </source>
</evidence>
<feature type="signal peptide" evidence="2">
    <location>
        <begin position="1"/>
        <end position="25"/>
    </location>
</feature>
<feature type="region of interest" description="Disordered" evidence="1">
    <location>
        <begin position="27"/>
        <end position="46"/>
    </location>
</feature>
<proteinExistence type="predicted"/>
<comment type="caution">
    <text evidence="3">The sequence shown here is derived from an EMBL/GenBank/DDBJ whole genome shotgun (WGS) entry which is preliminary data.</text>
</comment>
<dbReference type="EMBL" id="JACHGY010000001">
    <property type="protein sequence ID" value="MBB6431661.1"/>
    <property type="molecule type" value="Genomic_DNA"/>
</dbReference>
<accession>A0A7X0HBG9</accession>
<protein>
    <submittedName>
        <fullName evidence="3">Uncharacterized protein</fullName>
    </submittedName>
</protein>
<reference evidence="3 4" key="1">
    <citation type="submission" date="2020-08" db="EMBL/GenBank/DDBJ databases">
        <title>Genomic Encyclopedia of Type Strains, Phase IV (KMG-IV): sequencing the most valuable type-strain genomes for metagenomic binning, comparative biology and taxonomic classification.</title>
        <authorList>
            <person name="Goeker M."/>
        </authorList>
    </citation>
    <scope>NUCLEOTIDE SEQUENCE [LARGE SCALE GENOMIC DNA]</scope>
    <source>
        <strain evidence="3 4">DSM 103725</strain>
    </source>
</reference>
<sequence>MRTIFFGVLTSFALAWFSVGQPALAAGGGPEAEADPFAEPNENAPAEAEPFADALAEDPGIELNLVPSNFNLNRSISFDDQGEPRHRNNQLSINFRCFYETDTKPLSYRDIEITSVITSAGEELEVDPNRQNRHQQQIHANRQRNGKPYFDIYVNLPAPSRHADEITELRGKLKMELSQGPERVLRFSPLSDYVDKKFRVTDMDDSPMSISLIEAHNNQPAMIEWRYARSIEPLIQEIKFYRRNGVEFEANRHGGNSDNTSRSQRFSVGPADDVIMVVRLFRQTRTVEVPFVVRDMPLPVAEPRGPRFDLAIATEPLGGAVGLEPVDGEVPVGPGAPGENDLPIIILE</sequence>
<name>A0A7X0HBG9_9BACT</name>
<dbReference type="RefSeq" id="WP_184679112.1">
    <property type="nucleotide sequence ID" value="NZ_JACHGY010000001.1"/>
</dbReference>
<dbReference type="Proteomes" id="UP000541810">
    <property type="component" value="Unassembled WGS sequence"/>
</dbReference>
<keyword evidence="2" id="KW-0732">Signal</keyword>
<organism evidence="3 4">
    <name type="scientific">Algisphaera agarilytica</name>
    <dbReference type="NCBI Taxonomy" id="1385975"/>
    <lineage>
        <taxon>Bacteria</taxon>
        <taxon>Pseudomonadati</taxon>
        <taxon>Planctomycetota</taxon>
        <taxon>Phycisphaerae</taxon>
        <taxon>Phycisphaerales</taxon>
        <taxon>Phycisphaeraceae</taxon>
        <taxon>Algisphaera</taxon>
    </lineage>
</organism>
<feature type="compositionally biased region" description="Low complexity" evidence="1">
    <location>
        <begin position="35"/>
        <end position="46"/>
    </location>
</feature>
<dbReference type="AlphaFoldDB" id="A0A7X0HBG9"/>
<feature type="chain" id="PRO_5031462327" evidence="2">
    <location>
        <begin position="26"/>
        <end position="348"/>
    </location>
</feature>